<dbReference type="RefSeq" id="WP_013883832.1">
    <property type="nucleotide sequence ID" value="NC_015671.1"/>
</dbReference>
<evidence type="ECO:0000313" key="4">
    <source>
        <dbReference type="Proteomes" id="UP000000485"/>
    </source>
</evidence>
<feature type="transmembrane region" description="Helical" evidence="2">
    <location>
        <begin position="20"/>
        <end position="43"/>
    </location>
</feature>
<dbReference type="NCBIfam" id="TIGR02532">
    <property type="entry name" value="IV_pilin_GFxxxE"/>
    <property type="match status" value="1"/>
</dbReference>
<keyword evidence="2" id="KW-0472">Membrane</keyword>
<dbReference type="AlphaFoldDB" id="F8A6V9"/>
<feature type="region of interest" description="Disordered" evidence="1">
    <location>
        <begin position="267"/>
        <end position="307"/>
    </location>
</feature>
<keyword evidence="4" id="KW-1185">Reference proteome</keyword>
<evidence type="ECO:0008006" key="5">
    <source>
        <dbReference type="Google" id="ProtNLM"/>
    </source>
</evidence>
<name>F8A6V9_CELGA</name>
<feature type="compositionally biased region" description="Polar residues" evidence="1">
    <location>
        <begin position="286"/>
        <end position="302"/>
    </location>
</feature>
<dbReference type="Proteomes" id="UP000000485">
    <property type="component" value="Chromosome"/>
</dbReference>
<accession>F8A6V9</accession>
<feature type="compositionally biased region" description="Polar residues" evidence="1">
    <location>
        <begin position="109"/>
        <end position="119"/>
    </location>
</feature>
<dbReference type="OrthoDB" id="4818499at2"/>
<feature type="compositionally biased region" description="Low complexity" evidence="1">
    <location>
        <begin position="270"/>
        <end position="281"/>
    </location>
</feature>
<sequence>MRHDESQGVREDSGFTLMELIVAMMIIGGVLLGLAAIQTSALVSTQQTRQRTLGTAVTNQVMEQLRALPWNTLNKGLRSGFATAAGGDPNVAGSRLRPVADASIDEPLVQSTDQETTKAPLSGGGGSNLTRTRNPEAPGVVFTSRAYVTRSATGTDVLTLTVITTWRPSHRADERHVVVRSRAYAPDGGCGDAANQPYLGACQALFAANAGASGAEITVTAAFGGHASDPAVDASTPILPGSATTVASLRAGTAGVGLSAQQSTSVESSALHAGGALTTGGDPAPSVTTGGQKSDTQASNDVGSAGAAPVDPAAVTSFGTAGSLALGSGAMTMSLTPGSNGRATVDATTVRACATGIAAGQPCASSALVAAAPTSASLTVGTSTFVLSSISPSTSSSFGGRFSSAPGAAAIGCTTLTGPGCAAAGVTRSLGTVQVGSGPWSGGAASSGLVQVTSYTDATRVERGLSQRTNPAVTSRSGTVRYWNGSSYTTLSLSGTTNTTVSTGSVTWTGGGRTITATGTVSVTPSSSLATAADPAGCTGEGCSISAETGAVSLAVHYRIETASGVSAFVVTTSLGAARASAGFKAAPGA</sequence>
<dbReference type="KEGG" id="cga:Celgi_1806"/>
<evidence type="ECO:0000256" key="1">
    <source>
        <dbReference type="SAM" id="MobiDB-lite"/>
    </source>
</evidence>
<keyword evidence="2" id="KW-1133">Transmembrane helix</keyword>
<dbReference type="InterPro" id="IPR012902">
    <property type="entry name" value="N_methyl_site"/>
</dbReference>
<gene>
    <name evidence="3" type="ordered locus">Celgi_1806</name>
</gene>
<keyword evidence="2" id="KW-0812">Transmembrane</keyword>
<reference evidence="4" key="1">
    <citation type="submission" date="2011-04" db="EMBL/GenBank/DDBJ databases">
        <title>Complete sequence of Cellvibrio gilvus ATCC 13127.</title>
        <authorList>
            <person name="Lucas S."/>
            <person name="Han J."/>
            <person name="Lapidus A."/>
            <person name="Cheng J.-F."/>
            <person name="Goodwin L."/>
            <person name="Pitluck S."/>
            <person name="Peters L."/>
            <person name="Munk A."/>
            <person name="Detter J.C."/>
            <person name="Han C."/>
            <person name="Tapia R."/>
            <person name="Land M."/>
            <person name="Hauser L."/>
            <person name="Kyrpides N."/>
            <person name="Ivanova N."/>
            <person name="Ovchinnikova G."/>
            <person name="Pagani I."/>
            <person name="Mead D."/>
            <person name="Brumm P."/>
            <person name="Woyke T."/>
        </authorList>
    </citation>
    <scope>NUCLEOTIDE SEQUENCE [LARGE SCALE GENOMIC DNA]</scope>
    <source>
        <strain evidence="4">ATCC 13127 / NRRL B-14078</strain>
    </source>
</reference>
<dbReference type="EMBL" id="CP002665">
    <property type="protein sequence ID" value="AEI12313.1"/>
    <property type="molecule type" value="Genomic_DNA"/>
</dbReference>
<proteinExistence type="predicted"/>
<evidence type="ECO:0000313" key="3">
    <source>
        <dbReference type="EMBL" id="AEI12313.1"/>
    </source>
</evidence>
<dbReference type="STRING" id="593907.Celgi_1806"/>
<evidence type="ECO:0000256" key="2">
    <source>
        <dbReference type="SAM" id="Phobius"/>
    </source>
</evidence>
<dbReference type="HOGENOM" id="CLU_443227_0_0_11"/>
<organism evidence="3 4">
    <name type="scientific">Cellulomonas gilvus (strain ATCC 13127 / NRRL B-14078)</name>
    <name type="common">Cellvibrio gilvus</name>
    <dbReference type="NCBI Taxonomy" id="593907"/>
    <lineage>
        <taxon>Bacteria</taxon>
        <taxon>Bacillati</taxon>
        <taxon>Actinomycetota</taxon>
        <taxon>Actinomycetes</taxon>
        <taxon>Micrococcales</taxon>
        <taxon>Cellulomonadaceae</taxon>
        <taxon>Cellulomonas</taxon>
    </lineage>
</organism>
<dbReference type="eggNOG" id="COG2165">
    <property type="taxonomic scope" value="Bacteria"/>
</dbReference>
<feature type="region of interest" description="Disordered" evidence="1">
    <location>
        <begin position="105"/>
        <end position="136"/>
    </location>
</feature>
<protein>
    <recommendedName>
        <fullName evidence="5">Prepilin-type N-terminal cleavage/methylation domain-containing protein</fullName>
    </recommendedName>
</protein>